<dbReference type="Gene3D" id="2.60.40.10">
    <property type="entry name" value="Immunoglobulins"/>
    <property type="match status" value="1"/>
</dbReference>
<keyword evidence="1" id="KW-0732">Signal</keyword>
<organism evidence="2 3">
    <name type="scientific">Marinomonas mediterranea (strain ATCC 700492 / JCM 21426 / NBRC 103028 / MMB-1)</name>
    <dbReference type="NCBI Taxonomy" id="717774"/>
    <lineage>
        <taxon>Bacteria</taxon>
        <taxon>Pseudomonadati</taxon>
        <taxon>Pseudomonadota</taxon>
        <taxon>Gammaproteobacteria</taxon>
        <taxon>Oceanospirillales</taxon>
        <taxon>Oceanospirillaceae</taxon>
        <taxon>Marinomonas</taxon>
    </lineage>
</organism>
<evidence type="ECO:0000313" key="3">
    <source>
        <dbReference type="Proteomes" id="UP000001062"/>
    </source>
</evidence>
<feature type="chain" id="PRO_5003279254" evidence="1">
    <location>
        <begin position="20"/>
        <end position="274"/>
    </location>
</feature>
<sequence length="274" mass="30763" precursor="true">MLKLLISILTLSFCSSLLADLMISPTRVVLGDRDRSAKVTLINSSNLSRSYRIEWTQKVALPNGSYRELTENEKQQYSGLERIVRISPKQVTIPAGQSQSIKLLLRKKGKLSEGEYRSHLKFVALPVQKAPAAQGQMSLNINLLLSYSIPVMYRNGTVSVQPAIQNVSITTKKETGQTFVKVRLAHKDKYSATGRLVAYWTPKNGARRKVGLLNGFNFYPETPVTNAELYWKDFKLEAGILEVRYEGQQEFAGRLLASRSIEITDAIVRNAARQ</sequence>
<gene>
    <name evidence="2" type="ordered locus">Marme_0043</name>
</gene>
<evidence type="ECO:0000313" key="2">
    <source>
        <dbReference type="EMBL" id="ADZ89349.1"/>
    </source>
</evidence>
<name>F2JUL6_MARM1</name>
<evidence type="ECO:0000256" key="1">
    <source>
        <dbReference type="SAM" id="SignalP"/>
    </source>
</evidence>
<protein>
    <submittedName>
        <fullName evidence="2">Uncharacterized protein</fullName>
    </submittedName>
</protein>
<dbReference type="HOGENOM" id="CLU_079620_1_0_6"/>
<dbReference type="InterPro" id="IPR008962">
    <property type="entry name" value="PapD-like_sf"/>
</dbReference>
<dbReference type="OrthoDB" id="6658153at2"/>
<dbReference type="GO" id="GO:0030288">
    <property type="term" value="C:outer membrane-bounded periplasmic space"/>
    <property type="evidence" value="ECO:0007669"/>
    <property type="project" value="InterPro"/>
</dbReference>
<dbReference type="KEGG" id="mme:Marme_0043"/>
<dbReference type="SUPFAM" id="SSF49354">
    <property type="entry name" value="PapD-like"/>
    <property type="match status" value="1"/>
</dbReference>
<dbReference type="Proteomes" id="UP000001062">
    <property type="component" value="Chromosome"/>
</dbReference>
<proteinExistence type="predicted"/>
<dbReference type="InterPro" id="IPR013783">
    <property type="entry name" value="Ig-like_fold"/>
</dbReference>
<dbReference type="EMBL" id="CP002583">
    <property type="protein sequence ID" value="ADZ89349.1"/>
    <property type="molecule type" value="Genomic_DNA"/>
</dbReference>
<dbReference type="STRING" id="717774.Marme_0043"/>
<dbReference type="PATRIC" id="fig|717774.3.peg.46"/>
<feature type="signal peptide" evidence="1">
    <location>
        <begin position="1"/>
        <end position="19"/>
    </location>
</feature>
<accession>F2JUL6</accession>
<dbReference type="GO" id="GO:0071555">
    <property type="term" value="P:cell wall organization"/>
    <property type="evidence" value="ECO:0007669"/>
    <property type="project" value="InterPro"/>
</dbReference>
<reference evidence="2 3" key="1">
    <citation type="journal article" date="2012" name="Stand. Genomic Sci.">
        <title>Complete genome sequence of the melanogenic marine bacterium Marinomonas mediterranea type strain (MMB-1(T)).</title>
        <authorList>
            <person name="Lucas-Elio P."/>
            <person name="Goodwin L."/>
            <person name="Woyke T."/>
            <person name="Pitluck S."/>
            <person name="Nolan M."/>
            <person name="Kyrpides N.C."/>
            <person name="Detter J.C."/>
            <person name="Copeland A."/>
            <person name="Teshima H."/>
            <person name="Bruce D."/>
            <person name="Detter C."/>
            <person name="Tapia R."/>
            <person name="Han S."/>
            <person name="Land M.L."/>
            <person name="Ivanova N."/>
            <person name="Mikhailova N."/>
            <person name="Johnston A.W."/>
            <person name="Sanchez-Amat A."/>
        </authorList>
    </citation>
    <scope>NUCLEOTIDE SEQUENCE [LARGE SCALE GENOMIC DNA]</scope>
    <source>
        <strain evidence="3">ATCC 700492 / JCM 21426 / NBRC 103028 / MMB-1</strain>
    </source>
</reference>
<dbReference type="eggNOG" id="COG3121">
    <property type="taxonomic scope" value="Bacteria"/>
</dbReference>
<keyword evidence="3" id="KW-1185">Reference proteome</keyword>
<dbReference type="AlphaFoldDB" id="F2JUL6"/>